<dbReference type="Proteomes" id="UP000186817">
    <property type="component" value="Unassembled WGS sequence"/>
</dbReference>
<organism evidence="2 3">
    <name type="scientific">Symbiodinium microadriaticum</name>
    <name type="common">Dinoflagellate</name>
    <name type="synonym">Zooxanthella microadriatica</name>
    <dbReference type="NCBI Taxonomy" id="2951"/>
    <lineage>
        <taxon>Eukaryota</taxon>
        <taxon>Sar</taxon>
        <taxon>Alveolata</taxon>
        <taxon>Dinophyceae</taxon>
        <taxon>Suessiales</taxon>
        <taxon>Symbiodiniaceae</taxon>
        <taxon>Symbiodinium</taxon>
    </lineage>
</organism>
<evidence type="ECO:0000256" key="1">
    <source>
        <dbReference type="SAM" id="SignalP"/>
    </source>
</evidence>
<sequence>MFHSVSPLLSLLDELELLLLLLLKAAARKHRSRRRDMARHAFTQGNLSRLCWTDGYLVANGKVVNKVLARN</sequence>
<keyword evidence="1" id="KW-0732">Signal</keyword>
<dbReference type="AlphaFoldDB" id="A0A1Q9CB42"/>
<keyword evidence="3" id="KW-1185">Reference proteome</keyword>
<protein>
    <submittedName>
        <fullName evidence="2">Uncharacterized protein</fullName>
    </submittedName>
</protein>
<reference evidence="2 3" key="1">
    <citation type="submission" date="2016-02" db="EMBL/GenBank/DDBJ databases">
        <title>Genome analysis of coral dinoflagellate symbionts highlights evolutionary adaptations to a symbiotic lifestyle.</title>
        <authorList>
            <person name="Aranda M."/>
            <person name="Li Y."/>
            <person name="Liew Y.J."/>
            <person name="Baumgarten S."/>
            <person name="Simakov O."/>
            <person name="Wilson M."/>
            <person name="Piel J."/>
            <person name="Ashoor H."/>
            <person name="Bougouffa S."/>
            <person name="Bajic V.B."/>
            <person name="Ryu T."/>
            <person name="Ravasi T."/>
            <person name="Bayer T."/>
            <person name="Micklem G."/>
            <person name="Kim H."/>
            <person name="Bhak J."/>
            <person name="Lajeunesse T.C."/>
            <person name="Voolstra C.R."/>
        </authorList>
    </citation>
    <scope>NUCLEOTIDE SEQUENCE [LARGE SCALE GENOMIC DNA]</scope>
    <source>
        <strain evidence="2 3">CCMP2467</strain>
    </source>
</reference>
<accession>A0A1Q9CB42</accession>
<evidence type="ECO:0000313" key="3">
    <source>
        <dbReference type="Proteomes" id="UP000186817"/>
    </source>
</evidence>
<dbReference type="EMBL" id="LSRX01001423">
    <property type="protein sequence ID" value="OLP80037.1"/>
    <property type="molecule type" value="Genomic_DNA"/>
</dbReference>
<name>A0A1Q9CB42_SYMMI</name>
<feature type="signal peptide" evidence="1">
    <location>
        <begin position="1"/>
        <end position="27"/>
    </location>
</feature>
<proteinExistence type="predicted"/>
<evidence type="ECO:0000313" key="2">
    <source>
        <dbReference type="EMBL" id="OLP80037.1"/>
    </source>
</evidence>
<feature type="chain" id="PRO_5012525526" evidence="1">
    <location>
        <begin position="28"/>
        <end position="71"/>
    </location>
</feature>
<comment type="caution">
    <text evidence="2">The sequence shown here is derived from an EMBL/GenBank/DDBJ whole genome shotgun (WGS) entry which is preliminary data.</text>
</comment>
<gene>
    <name evidence="2" type="ORF">AK812_SmicGene39598</name>
</gene>